<organism evidence="9 10">
    <name type="scientific">Okeania hirsuta</name>
    <dbReference type="NCBI Taxonomy" id="1458930"/>
    <lineage>
        <taxon>Bacteria</taxon>
        <taxon>Bacillati</taxon>
        <taxon>Cyanobacteriota</taxon>
        <taxon>Cyanophyceae</taxon>
        <taxon>Oscillatoriophycideae</taxon>
        <taxon>Oscillatoriales</taxon>
        <taxon>Microcoleaceae</taxon>
        <taxon>Okeania</taxon>
    </lineage>
</organism>
<comment type="caution">
    <text evidence="9">The sequence shown here is derived from an EMBL/GenBank/DDBJ whole genome shotgun (WGS) entry which is preliminary data.</text>
</comment>
<dbReference type="RefSeq" id="WP_124155944.1">
    <property type="nucleotide sequence ID" value="NZ_CAWOLW010000686.1"/>
</dbReference>
<dbReference type="OrthoDB" id="9810951at2"/>
<evidence type="ECO:0000259" key="8">
    <source>
        <dbReference type="Pfam" id="PF13231"/>
    </source>
</evidence>
<dbReference type="InterPro" id="IPR038731">
    <property type="entry name" value="RgtA/B/C-like"/>
</dbReference>
<evidence type="ECO:0000313" key="9">
    <source>
        <dbReference type="EMBL" id="RQH10596.1"/>
    </source>
</evidence>
<sequence length="562" mass="65307">MFNKIFTNKNTHIDLLIIASLLLAALLLFSTNLDTLPLRDWDEGIVAQVAREITRKNWNWLYPTINNTPYLNKPPLVHWSIAFVYNIAGVNELTARLFPALFTAFSVPLIYSLARELFRPRTNAIFSALVYLTLLPVVRHGRLAMLDGAVLCFFLLMIWCVLRSRRNLRYSLAIGLSFALLSLTKGIILGLLLGAIALFFLLWDTPRLLRCKYFWGGILLGMLPVFLWYTAQFFHYGIEFFHANFFHQSLKRIWQPVGSHDGPIWYYLLEILEYTFPWQLFWFPGLYLSWKNRNLSWGKLVLVWSGIYLLAISLMNTKLPWYVLPIYPAFALAVGTYLTEIWHQFPVDLGYIRFPAYQYLHTQGESKKHPKGIPTIYHRLVVAIFALLALLAWVAWLDFSGIFHLGEENQTKLDLYLRLISATIALTMTIATILLNQQDRQFLSILIWGTYLSLLLFVNSPHWIWELQENYPVKPVGEMIQKYTPPGQIVYSFDTKDRPSLNFYSDRLIKRVGPQKIQQQWQSQSQPYLLVQASNLNNLTLENLKVLNTVKGWALVTRESKN</sequence>
<evidence type="ECO:0000256" key="1">
    <source>
        <dbReference type="ARBA" id="ARBA00004651"/>
    </source>
</evidence>
<keyword evidence="7" id="KW-0472">Membrane</keyword>
<dbReference type="GO" id="GO:0009103">
    <property type="term" value="P:lipopolysaccharide biosynthetic process"/>
    <property type="evidence" value="ECO:0007669"/>
    <property type="project" value="UniProtKB-ARBA"/>
</dbReference>
<keyword evidence="6" id="KW-1133">Transmembrane helix</keyword>
<protein>
    <submittedName>
        <fullName evidence="9">Glycosyltransferase family 39 protein</fullName>
    </submittedName>
</protein>
<dbReference type="GO" id="GO:0010041">
    <property type="term" value="P:response to iron(III) ion"/>
    <property type="evidence" value="ECO:0007669"/>
    <property type="project" value="TreeGrafter"/>
</dbReference>
<dbReference type="Proteomes" id="UP000269154">
    <property type="component" value="Unassembled WGS sequence"/>
</dbReference>
<dbReference type="InterPro" id="IPR050297">
    <property type="entry name" value="LipidA_mod_glycosyltrf_83"/>
</dbReference>
<keyword evidence="10" id="KW-1185">Reference proteome</keyword>
<name>A0A3N6QCZ7_9CYAN</name>
<accession>A0A3N6QCZ7</accession>
<evidence type="ECO:0000256" key="6">
    <source>
        <dbReference type="ARBA" id="ARBA00022989"/>
    </source>
</evidence>
<evidence type="ECO:0000256" key="2">
    <source>
        <dbReference type="ARBA" id="ARBA00022475"/>
    </source>
</evidence>
<gene>
    <name evidence="9" type="ORF">D5R40_35235</name>
</gene>
<dbReference type="PANTHER" id="PTHR33908">
    <property type="entry name" value="MANNOSYLTRANSFERASE YKCB-RELATED"/>
    <property type="match status" value="1"/>
</dbReference>
<keyword evidence="3" id="KW-0328">Glycosyltransferase</keyword>
<comment type="subcellular location">
    <subcellularLocation>
        <location evidence="1">Cell membrane</location>
        <topology evidence="1">Multi-pass membrane protein</topology>
    </subcellularLocation>
</comment>
<dbReference type="GO" id="GO:0016763">
    <property type="term" value="F:pentosyltransferase activity"/>
    <property type="evidence" value="ECO:0007669"/>
    <property type="project" value="TreeGrafter"/>
</dbReference>
<keyword evidence="4 9" id="KW-0808">Transferase</keyword>
<dbReference type="PANTHER" id="PTHR33908:SF3">
    <property type="entry name" value="UNDECAPRENYL PHOSPHATE-ALPHA-4-AMINO-4-DEOXY-L-ARABINOSE ARABINOSYL TRANSFERASE"/>
    <property type="match status" value="1"/>
</dbReference>
<proteinExistence type="predicted"/>
<keyword evidence="2" id="KW-1003">Cell membrane</keyword>
<evidence type="ECO:0000256" key="5">
    <source>
        <dbReference type="ARBA" id="ARBA00022692"/>
    </source>
</evidence>
<evidence type="ECO:0000256" key="3">
    <source>
        <dbReference type="ARBA" id="ARBA00022676"/>
    </source>
</evidence>
<reference evidence="9 10" key="1">
    <citation type="journal article" date="2018" name="ACS Chem. Biol.">
        <title>Ketoreductase domain dysfunction expands chemodiversity: malyngamide biosynthesis in the cyanobacterium Okeania hirsuta.</title>
        <authorList>
            <person name="Moss N.A."/>
            <person name="Leao T."/>
            <person name="Rankin M."/>
            <person name="McCullough T.M."/>
            <person name="Qu P."/>
            <person name="Korobeynikov A."/>
            <person name="Smith J.L."/>
            <person name="Gerwick L."/>
            <person name="Gerwick W.H."/>
        </authorList>
    </citation>
    <scope>NUCLEOTIDE SEQUENCE [LARGE SCALE GENOMIC DNA]</scope>
    <source>
        <strain evidence="9 10">PAB10Feb10-1</strain>
    </source>
</reference>
<dbReference type="Pfam" id="PF13231">
    <property type="entry name" value="PMT_2"/>
    <property type="match status" value="1"/>
</dbReference>
<dbReference type="EMBL" id="RCBY01000716">
    <property type="protein sequence ID" value="RQH10596.1"/>
    <property type="molecule type" value="Genomic_DNA"/>
</dbReference>
<keyword evidence="5" id="KW-0812">Transmembrane</keyword>
<dbReference type="GO" id="GO:0005886">
    <property type="term" value="C:plasma membrane"/>
    <property type="evidence" value="ECO:0007669"/>
    <property type="project" value="UniProtKB-SubCell"/>
</dbReference>
<feature type="domain" description="Glycosyltransferase RgtA/B/C/D-like" evidence="8">
    <location>
        <begin position="72"/>
        <end position="226"/>
    </location>
</feature>
<evidence type="ECO:0000313" key="10">
    <source>
        <dbReference type="Proteomes" id="UP000269154"/>
    </source>
</evidence>
<dbReference type="AlphaFoldDB" id="A0A3N6QCZ7"/>
<evidence type="ECO:0000256" key="7">
    <source>
        <dbReference type="ARBA" id="ARBA00023136"/>
    </source>
</evidence>
<evidence type="ECO:0000256" key="4">
    <source>
        <dbReference type="ARBA" id="ARBA00022679"/>
    </source>
</evidence>